<keyword evidence="1" id="KW-0479">Metal-binding</keyword>
<dbReference type="InterPro" id="IPR000182">
    <property type="entry name" value="GNAT_dom"/>
</dbReference>
<dbReference type="AlphaFoldDB" id="A0AA38I244"/>
<sequence>MSTEPKFCKYCPNKLEDCVDEGLSCTSCSQNVHLRCLRNGGVPGGLHGDIFFTFTCQDCSQSNTEEFVREKMSWLKVLVLVLYHLQARSPGLGRKGYFHWRNHVASLIDKNWEGLFLKEFKKKKKWVGTVAGTLSHFSTYFFKSGTSVMNEPAWWALTYPKLTPNVISNLYSGFTNEKQKLKILKMSISDGELFTQILHKYVKNEDLLTPVYMVEAPISDGSDKVSDEDTIKSIKQFTVNKRKSILPTFESTSKKLKKNSTVFSNLGDDWTSYLKQRETNSEVDYCVRSKPSKVQQKEVQLLDPLCHYNTSLSSNYIFLKPVKFVQGDSNIRIISGASRQKGNQMKIRLMGGLRKEMILSPYSGIYLKPYIRRDCETSPAWLRLMAEVQMKANEKNGAYVLPPRAPIDYTYVQPEHIPAINSLCNNFFWSGIDLTECLQYPDFSCVVMYKKLIVGFAFLVPNVKYTENYISFIFTRPGWRNVGIGRFMLYHLIQTSLGKDITLHVSINNPALFLYQKFGFKVESVVLDFYEKYFRSGTSESKHAFFCRLER</sequence>
<dbReference type="Pfam" id="PF00583">
    <property type="entry name" value="Acetyltransf_1"/>
    <property type="match status" value="1"/>
</dbReference>
<dbReference type="PANTHER" id="PTHR20916:SF26">
    <property type="entry name" value="CYSTEINE-RICH PROTEIN 2-BINDING PROTEIN"/>
    <property type="match status" value="1"/>
</dbReference>
<dbReference type="SUPFAM" id="SSF57889">
    <property type="entry name" value="Cysteine-rich domain"/>
    <property type="match status" value="1"/>
</dbReference>
<evidence type="ECO:0008006" key="8">
    <source>
        <dbReference type="Google" id="ProtNLM"/>
    </source>
</evidence>
<evidence type="ECO:0000259" key="5">
    <source>
        <dbReference type="PROSITE" id="PS51186"/>
    </source>
</evidence>
<evidence type="ECO:0000259" key="4">
    <source>
        <dbReference type="PROSITE" id="PS50081"/>
    </source>
</evidence>
<accession>A0AA38I244</accession>
<evidence type="ECO:0000256" key="2">
    <source>
        <dbReference type="ARBA" id="ARBA00022771"/>
    </source>
</evidence>
<protein>
    <recommendedName>
        <fullName evidence="8">Cysteine-rich protein 2-binding protein</fullName>
    </recommendedName>
</protein>
<dbReference type="PROSITE" id="PS50081">
    <property type="entry name" value="ZF_DAG_PE_2"/>
    <property type="match status" value="1"/>
</dbReference>
<keyword evidence="7" id="KW-1185">Reference proteome</keyword>
<dbReference type="PROSITE" id="PS01359">
    <property type="entry name" value="ZF_PHD_1"/>
    <property type="match status" value="1"/>
</dbReference>
<dbReference type="GO" id="GO:0004402">
    <property type="term" value="F:histone acetyltransferase activity"/>
    <property type="evidence" value="ECO:0007669"/>
    <property type="project" value="TreeGrafter"/>
</dbReference>
<keyword evidence="2" id="KW-0863">Zinc-finger</keyword>
<organism evidence="6 7">
    <name type="scientific">Zophobas morio</name>
    <dbReference type="NCBI Taxonomy" id="2755281"/>
    <lineage>
        <taxon>Eukaryota</taxon>
        <taxon>Metazoa</taxon>
        <taxon>Ecdysozoa</taxon>
        <taxon>Arthropoda</taxon>
        <taxon>Hexapoda</taxon>
        <taxon>Insecta</taxon>
        <taxon>Pterygota</taxon>
        <taxon>Neoptera</taxon>
        <taxon>Endopterygota</taxon>
        <taxon>Coleoptera</taxon>
        <taxon>Polyphaga</taxon>
        <taxon>Cucujiformia</taxon>
        <taxon>Tenebrionidae</taxon>
        <taxon>Zophobas</taxon>
    </lineage>
</organism>
<dbReference type="FunFam" id="3.40.630.30:FF:000013">
    <property type="entry name" value="cysteine-rich protein 2-binding protein-like"/>
    <property type="match status" value="1"/>
</dbReference>
<evidence type="ECO:0000313" key="6">
    <source>
        <dbReference type="EMBL" id="KAJ3647731.1"/>
    </source>
</evidence>
<dbReference type="InterPro" id="IPR046349">
    <property type="entry name" value="C1-like_sf"/>
</dbReference>
<dbReference type="GO" id="GO:0008270">
    <property type="term" value="F:zinc ion binding"/>
    <property type="evidence" value="ECO:0007669"/>
    <property type="project" value="UniProtKB-KW"/>
</dbReference>
<feature type="domain" description="N-acetyltransferase" evidence="5">
    <location>
        <begin position="407"/>
        <end position="551"/>
    </location>
</feature>
<dbReference type="InterPro" id="IPR019786">
    <property type="entry name" value="Zinc_finger_PHD-type_CS"/>
</dbReference>
<reference evidence="6" key="1">
    <citation type="journal article" date="2023" name="G3 (Bethesda)">
        <title>Whole genome assemblies of Zophobas morio and Tenebrio molitor.</title>
        <authorList>
            <person name="Kaur S."/>
            <person name="Stinson S.A."/>
            <person name="diCenzo G.C."/>
        </authorList>
    </citation>
    <scope>NUCLEOTIDE SEQUENCE</scope>
    <source>
        <strain evidence="6">QUZm001</strain>
    </source>
</reference>
<dbReference type="EMBL" id="JALNTZ010000006">
    <property type="protein sequence ID" value="KAJ3647731.1"/>
    <property type="molecule type" value="Genomic_DNA"/>
</dbReference>
<dbReference type="PANTHER" id="PTHR20916">
    <property type="entry name" value="CYSTEINE AND GLYCINE-RICH PROTEIN 2 BINDING PROTEIN"/>
    <property type="match status" value="1"/>
</dbReference>
<dbReference type="Gene3D" id="3.40.630.30">
    <property type="match status" value="1"/>
</dbReference>
<evidence type="ECO:0000313" key="7">
    <source>
        <dbReference type="Proteomes" id="UP001168821"/>
    </source>
</evidence>
<keyword evidence="3" id="KW-0862">Zinc</keyword>
<dbReference type="Gene3D" id="3.90.980.20">
    <property type="match status" value="1"/>
</dbReference>
<dbReference type="InterPro" id="IPR016181">
    <property type="entry name" value="Acyl_CoA_acyltransferase"/>
</dbReference>
<dbReference type="PROSITE" id="PS51186">
    <property type="entry name" value="GNAT"/>
    <property type="match status" value="1"/>
</dbReference>
<evidence type="ECO:0000256" key="3">
    <source>
        <dbReference type="ARBA" id="ARBA00022833"/>
    </source>
</evidence>
<name>A0AA38I244_9CUCU</name>
<dbReference type="InterPro" id="IPR002219">
    <property type="entry name" value="PKC_DAG/PE"/>
</dbReference>
<evidence type="ECO:0000256" key="1">
    <source>
        <dbReference type="ARBA" id="ARBA00022723"/>
    </source>
</evidence>
<comment type="caution">
    <text evidence="6">The sequence shown here is derived from an EMBL/GenBank/DDBJ whole genome shotgun (WGS) entry which is preliminary data.</text>
</comment>
<dbReference type="SUPFAM" id="SSF55729">
    <property type="entry name" value="Acyl-CoA N-acyltransferases (Nat)"/>
    <property type="match status" value="1"/>
</dbReference>
<dbReference type="Proteomes" id="UP001168821">
    <property type="component" value="Unassembled WGS sequence"/>
</dbReference>
<proteinExistence type="predicted"/>
<dbReference type="CDD" id="cd04301">
    <property type="entry name" value="NAT_SF"/>
    <property type="match status" value="1"/>
</dbReference>
<feature type="domain" description="Phorbol-ester/DAG-type" evidence="4">
    <location>
        <begin position="1"/>
        <end position="36"/>
    </location>
</feature>
<gene>
    <name evidence="6" type="ORF">Zmor_019593</name>
</gene>